<accession>A0A4D6YB98</accession>
<dbReference type="OrthoDB" id="9763470at2"/>
<evidence type="ECO:0000256" key="8">
    <source>
        <dbReference type="ARBA" id="ARBA00022839"/>
    </source>
</evidence>
<name>A0A4D6YB98_9GAMM</name>
<evidence type="ECO:0000259" key="18">
    <source>
        <dbReference type="PROSITE" id="PS51785"/>
    </source>
</evidence>
<evidence type="ECO:0000256" key="7">
    <source>
        <dbReference type="ARBA" id="ARBA00022801"/>
    </source>
</evidence>
<comment type="subunit">
    <text evidence="13">Monomer. Interacts with ssb (via C-terminus); this interaction stimulates the exonuclease activity by recruiting the enzyme to its substrate.</text>
</comment>
<evidence type="ECO:0000313" key="20">
    <source>
        <dbReference type="Proteomes" id="UP000298716"/>
    </source>
</evidence>
<comment type="catalytic activity">
    <reaction evidence="1 14">
        <text>Exonucleolytic cleavage in the 3'- to 5'-direction to yield nucleoside 5'-phosphates.</text>
        <dbReference type="EC" id="3.1.11.1"/>
    </reaction>
</comment>
<evidence type="ECO:0000256" key="5">
    <source>
        <dbReference type="ARBA" id="ARBA00022723"/>
    </source>
</evidence>
<dbReference type="GO" id="GO:0046872">
    <property type="term" value="F:metal ion binding"/>
    <property type="evidence" value="ECO:0007669"/>
    <property type="project" value="UniProtKB-KW"/>
</dbReference>
<dbReference type="InterPro" id="IPR036397">
    <property type="entry name" value="RNaseH_sf"/>
</dbReference>
<dbReference type="Pfam" id="PF26016">
    <property type="entry name" value="ExoI_C"/>
    <property type="match status" value="1"/>
</dbReference>
<dbReference type="Proteomes" id="UP000298716">
    <property type="component" value="Chromosome"/>
</dbReference>
<dbReference type="InterPro" id="IPR034747">
    <property type="entry name" value="EXOI_SH3"/>
</dbReference>
<evidence type="ECO:0000256" key="15">
    <source>
        <dbReference type="PIRSR" id="PIRSR000977-1"/>
    </source>
</evidence>
<evidence type="ECO:0000256" key="12">
    <source>
        <dbReference type="ARBA" id="ARBA00046035"/>
    </source>
</evidence>
<dbReference type="Gene3D" id="3.30.1520.20">
    <property type="entry name" value="Exonuclease ExoI, domain 2"/>
    <property type="match status" value="1"/>
</dbReference>
<dbReference type="Gene3D" id="1.10.287.1240">
    <property type="match status" value="1"/>
</dbReference>
<proteinExistence type="predicted"/>
<dbReference type="InterPro" id="IPR012337">
    <property type="entry name" value="RNaseH-like_sf"/>
</dbReference>
<feature type="binding site" evidence="15">
    <location>
        <position position="165"/>
    </location>
    <ligand>
        <name>substrate</name>
    </ligand>
</feature>
<dbReference type="Gene3D" id="3.30.420.10">
    <property type="entry name" value="Ribonuclease H-like superfamily/Ribonuclease H"/>
    <property type="match status" value="1"/>
</dbReference>
<evidence type="ECO:0000256" key="11">
    <source>
        <dbReference type="ARBA" id="ARBA00023204"/>
    </source>
</evidence>
<evidence type="ECO:0000256" key="4">
    <source>
        <dbReference type="ARBA" id="ARBA00022722"/>
    </source>
</evidence>
<dbReference type="GO" id="GO:0003677">
    <property type="term" value="F:DNA binding"/>
    <property type="evidence" value="ECO:0007669"/>
    <property type="project" value="UniProtKB-KW"/>
</dbReference>
<evidence type="ECO:0000259" key="17">
    <source>
        <dbReference type="PROSITE" id="PS51784"/>
    </source>
</evidence>
<keyword evidence="7 14" id="KW-0378">Hydrolase</keyword>
<dbReference type="InterPro" id="IPR023607">
    <property type="entry name" value="Exodeoxyribonuclease_I"/>
</dbReference>
<feature type="binding site" evidence="16">
    <location>
        <position position="17"/>
    </location>
    <ligand>
        <name>Mg(2+)</name>
        <dbReference type="ChEBI" id="CHEBI:18420"/>
        <label>2</label>
    </ligand>
</feature>
<comment type="function">
    <text evidence="12">Degrades single-stranded DNA (ssDNA) in a highly processive manner. Also functions as a DNA deoxyribophosphodiesterase that releases deoxyribose-phosphate moieties following the cleavage of DNA at an apurinic/apyrimidinic (AP) site by either an AP endonuclease or AP lyase.</text>
</comment>
<dbReference type="InterPro" id="IPR022894">
    <property type="entry name" value="Oligoribonuclease"/>
</dbReference>
<dbReference type="EMBL" id="CP034867">
    <property type="protein sequence ID" value="QCI22980.1"/>
    <property type="molecule type" value="Genomic_DNA"/>
</dbReference>
<evidence type="ECO:0000256" key="10">
    <source>
        <dbReference type="ARBA" id="ARBA00023125"/>
    </source>
</evidence>
<keyword evidence="11 14" id="KW-0234">DNA repair</keyword>
<evidence type="ECO:0000256" key="9">
    <source>
        <dbReference type="ARBA" id="ARBA00022842"/>
    </source>
</evidence>
<evidence type="ECO:0000256" key="2">
    <source>
        <dbReference type="ARBA" id="ARBA00012108"/>
    </source>
</evidence>
<dbReference type="FunFam" id="3.30.420.10:FF:000033">
    <property type="entry name" value="Exodeoxyribonuclease I"/>
    <property type="match status" value="1"/>
</dbReference>
<keyword evidence="4 14" id="KW-0540">Nuclease</keyword>
<dbReference type="PROSITE" id="PS51784">
    <property type="entry name" value="EXOI_SH3"/>
    <property type="match status" value="1"/>
</dbReference>
<feature type="binding site" evidence="15">
    <location>
        <position position="17"/>
    </location>
    <ligand>
        <name>substrate</name>
    </ligand>
</feature>
<keyword evidence="9 16" id="KW-0460">Magnesium</keyword>
<keyword evidence="10" id="KW-0238">DNA-binding</keyword>
<dbReference type="CDD" id="cd06138">
    <property type="entry name" value="ExoI_N"/>
    <property type="match status" value="1"/>
</dbReference>
<evidence type="ECO:0000256" key="6">
    <source>
        <dbReference type="ARBA" id="ARBA00022763"/>
    </source>
</evidence>
<dbReference type="RefSeq" id="WP_158355322.1">
    <property type="nucleotide sequence ID" value="NZ_CP034867.1"/>
</dbReference>
<dbReference type="InterPro" id="IPR058561">
    <property type="entry name" value="Exonuc_1_C"/>
</dbReference>
<dbReference type="InterPro" id="IPR038649">
    <property type="entry name" value="EXOI_SH3_sf"/>
</dbReference>
<dbReference type="GO" id="GO:0000175">
    <property type="term" value="F:3'-5'-RNA exonuclease activity"/>
    <property type="evidence" value="ECO:0007669"/>
    <property type="project" value="InterPro"/>
</dbReference>
<dbReference type="AlphaFoldDB" id="A0A4D6YB98"/>
<keyword evidence="6 14" id="KW-0227">DNA damage</keyword>
<sequence length="481" mass="57971">MMQFKKNMPTFLFYDYETFGIHPALDKPAQFACVRTDMNLNVIDKPRYFYCFPPDDYLPDPQSVLITHITPQYTEKNGTNEYNFSKKIYNILIESNTCILGYNNINFDDEITRNIFYRNFFDPYEWSWKNGNSRWDLLNLLRACYVLRPSGIKWPKNKSGLPSFKLSDLTEINKIAHLNAHDALSDVYATIEIAKLIKKKQPRLFNFFFKIRKKNHICKLIDLKKFQPIIYISSHFGAIRHNMSFILPILWDKNNSNIVIAVDLFKDVRELIHICKKISFDDIFIKNLFNLGIVFLYLNRCPILAPIKTMREQDYIRLNIETSFFYKNVDLIRENDFFIKNIQVIFSREKVFKKNFNVDLEIYSSFFDTHDKKIIKIIRNTEPVFLKNTNFDFHDSRLKNIFFRYRARNFFNTLDKDEKEMWLKHCIHFFNSRFLEEYQKKIQSLLKKYSNDLEKVILLKKLLDYVLKKYKKLFFKDFNLN</sequence>
<dbReference type="Pfam" id="PF00929">
    <property type="entry name" value="RNase_T"/>
    <property type="match status" value="1"/>
</dbReference>
<evidence type="ECO:0000256" key="1">
    <source>
        <dbReference type="ARBA" id="ARBA00000563"/>
    </source>
</evidence>
<evidence type="ECO:0000256" key="16">
    <source>
        <dbReference type="PIRSR" id="PIRSR000977-2"/>
    </source>
</evidence>
<dbReference type="NCBIfam" id="NF008746">
    <property type="entry name" value="PRK11779.1"/>
    <property type="match status" value="1"/>
</dbReference>
<evidence type="ECO:0000256" key="13">
    <source>
        <dbReference type="ARBA" id="ARBA00046792"/>
    </source>
</evidence>
<evidence type="ECO:0000256" key="3">
    <source>
        <dbReference type="ARBA" id="ARBA00019900"/>
    </source>
</evidence>
<feature type="domain" description="ExoI SH3-like" evidence="17">
    <location>
        <begin position="202"/>
        <end position="350"/>
    </location>
</feature>
<dbReference type="SUPFAM" id="SSF53098">
    <property type="entry name" value="Ribonuclease H-like"/>
    <property type="match status" value="1"/>
</dbReference>
<dbReference type="EC" id="3.1.11.1" evidence="2 14"/>
<evidence type="ECO:0000313" key="19">
    <source>
        <dbReference type="EMBL" id="QCI22980.1"/>
    </source>
</evidence>
<gene>
    <name evidence="19" type="ORF">D9V72_02825</name>
</gene>
<dbReference type="PANTHER" id="PTHR11046:SF11">
    <property type="entry name" value="EXODEOXYRIBONUCLEASE I"/>
    <property type="match status" value="1"/>
</dbReference>
<dbReference type="PIRSF" id="PIRSF000977">
    <property type="entry name" value="Exodeoxyribonuclease_I"/>
    <property type="match status" value="1"/>
</dbReference>
<evidence type="ECO:0000256" key="14">
    <source>
        <dbReference type="PIRNR" id="PIRNR000977"/>
    </source>
</evidence>
<organism evidence="19 20">
    <name type="scientific">Buchnera aphidicola</name>
    <name type="common">Macrosiphum gaurae</name>
    <dbReference type="NCBI Taxonomy" id="2315801"/>
    <lineage>
        <taxon>Bacteria</taxon>
        <taxon>Pseudomonadati</taxon>
        <taxon>Pseudomonadota</taxon>
        <taxon>Gammaproteobacteria</taxon>
        <taxon>Enterobacterales</taxon>
        <taxon>Erwiniaceae</taxon>
        <taxon>Buchnera</taxon>
    </lineage>
</organism>
<dbReference type="Pfam" id="PF08411">
    <property type="entry name" value="ExoI_SH3"/>
    <property type="match status" value="1"/>
</dbReference>
<comment type="cofactor">
    <cofactor evidence="16">
        <name>Mg(2+)</name>
        <dbReference type="ChEBI" id="CHEBI:18420"/>
    </cofactor>
    <text evidence="16">Binds 2 Mg(2+) ions per monomer.</text>
</comment>
<feature type="binding site" evidence="16">
    <location>
        <position position="15"/>
    </location>
    <ligand>
        <name>Mg(2+)</name>
        <dbReference type="ChEBI" id="CHEBI:18420"/>
        <label>1</label>
    </ligand>
</feature>
<dbReference type="PANTHER" id="PTHR11046">
    <property type="entry name" value="OLIGORIBONUCLEASE, MITOCHONDRIAL"/>
    <property type="match status" value="1"/>
</dbReference>
<dbReference type="GO" id="GO:0006281">
    <property type="term" value="P:DNA repair"/>
    <property type="evidence" value="ECO:0007669"/>
    <property type="project" value="UniProtKB-KW"/>
</dbReference>
<dbReference type="Gene3D" id="1.20.1280.70">
    <property type="entry name" value="Exonuclease ExoI, domain 3"/>
    <property type="match status" value="1"/>
</dbReference>
<dbReference type="GO" id="GO:0008310">
    <property type="term" value="F:single-stranded DNA 3'-5' DNA exonuclease activity"/>
    <property type="evidence" value="ECO:0007669"/>
    <property type="project" value="UniProtKB-EC"/>
</dbReference>
<dbReference type="PROSITE" id="PS51785">
    <property type="entry name" value="EXOI_C"/>
    <property type="match status" value="1"/>
</dbReference>
<feature type="domain" description="ExoI C-terminal" evidence="18">
    <location>
        <begin position="354"/>
        <end position="470"/>
    </location>
</feature>
<dbReference type="InterPro" id="IPR013620">
    <property type="entry name" value="Exonuc_1_SH3"/>
</dbReference>
<feature type="binding site" evidence="16">
    <location>
        <position position="186"/>
    </location>
    <ligand>
        <name>Mg(2+)</name>
        <dbReference type="ChEBI" id="CHEBI:18420"/>
        <label>2</label>
    </ligand>
</feature>
<keyword evidence="5 16" id="KW-0479">Metal-binding</keyword>
<reference evidence="19 20" key="2">
    <citation type="submission" date="2019-05" db="EMBL/GenBank/DDBJ databases">
        <title>Genome evolution of the obligate endosymbiont Buchnera aphidicola.</title>
        <authorList>
            <person name="Moran N.A."/>
        </authorList>
    </citation>
    <scope>NUCLEOTIDE SEQUENCE [LARGE SCALE GENOMIC DNA]</scope>
    <source>
        <strain evidence="19 20">Mga</strain>
    </source>
</reference>
<protein>
    <recommendedName>
        <fullName evidence="3 14">Exodeoxyribonuclease I</fullName>
        <ecNumber evidence="2 14">3.1.11.1</ecNumber>
    </recommendedName>
</protein>
<keyword evidence="8 14" id="KW-0269">Exonuclease</keyword>
<dbReference type="SMART" id="SM00479">
    <property type="entry name" value="EXOIII"/>
    <property type="match status" value="1"/>
</dbReference>
<dbReference type="InterPro" id="IPR013520">
    <property type="entry name" value="Ribonucl_H"/>
</dbReference>
<reference evidence="19 20" key="1">
    <citation type="submission" date="2018-12" db="EMBL/GenBank/DDBJ databases">
        <authorList>
            <person name="Chong R.A."/>
        </authorList>
    </citation>
    <scope>NUCLEOTIDE SEQUENCE [LARGE SCALE GENOMIC DNA]</scope>
    <source>
        <strain evidence="19 20">Mga</strain>
    </source>
</reference>